<gene>
    <name evidence="3" type="ORF">COA71_13055</name>
</gene>
<dbReference type="PANTHER" id="PTHR43211:SF1">
    <property type="entry name" value="BLL6422 PROTEIN"/>
    <property type="match status" value="1"/>
</dbReference>
<dbReference type="SUPFAM" id="SSF56529">
    <property type="entry name" value="FAH"/>
    <property type="match status" value="1"/>
</dbReference>
<evidence type="ECO:0000259" key="2">
    <source>
        <dbReference type="Pfam" id="PF18288"/>
    </source>
</evidence>
<protein>
    <submittedName>
        <fullName evidence="3">Fumarylacetoacetate hydrolase</fullName>
    </submittedName>
</protein>
<dbReference type="Pfam" id="PF01557">
    <property type="entry name" value="FAA_hydrolase"/>
    <property type="match status" value="1"/>
</dbReference>
<evidence type="ECO:0000313" key="4">
    <source>
        <dbReference type="Proteomes" id="UP000228987"/>
    </source>
</evidence>
<dbReference type="Gene3D" id="3.90.850.10">
    <property type="entry name" value="Fumarylacetoacetase-like, C-terminal domain"/>
    <property type="match status" value="1"/>
</dbReference>
<dbReference type="InterPro" id="IPR011234">
    <property type="entry name" value="Fumarylacetoacetase-like_C"/>
</dbReference>
<dbReference type="GO" id="GO:0016787">
    <property type="term" value="F:hydrolase activity"/>
    <property type="evidence" value="ECO:0007669"/>
    <property type="project" value="UniProtKB-KW"/>
</dbReference>
<organism evidence="3 4">
    <name type="scientific">SAR86 cluster bacterium</name>
    <dbReference type="NCBI Taxonomy" id="2030880"/>
    <lineage>
        <taxon>Bacteria</taxon>
        <taxon>Pseudomonadati</taxon>
        <taxon>Pseudomonadota</taxon>
        <taxon>Gammaproteobacteria</taxon>
        <taxon>SAR86 cluster</taxon>
    </lineage>
</organism>
<dbReference type="Pfam" id="PF18288">
    <property type="entry name" value="FAA_hydro_N_2"/>
    <property type="match status" value="1"/>
</dbReference>
<reference evidence="4" key="1">
    <citation type="submission" date="2017-08" db="EMBL/GenBank/DDBJ databases">
        <title>A dynamic microbial community with high functional redundancy inhabits the cold, oxic subseafloor aquifer.</title>
        <authorList>
            <person name="Tully B.J."/>
            <person name="Wheat C.G."/>
            <person name="Glazer B.T."/>
            <person name="Huber J.A."/>
        </authorList>
    </citation>
    <scope>NUCLEOTIDE SEQUENCE [LARGE SCALE GENOMIC DNA]</scope>
</reference>
<dbReference type="Proteomes" id="UP000228987">
    <property type="component" value="Unassembled WGS sequence"/>
</dbReference>
<keyword evidence="3" id="KW-0378">Hydrolase</keyword>
<dbReference type="PANTHER" id="PTHR43211">
    <property type="entry name" value="FUMARYLACETOACETATE HYDROLASE"/>
    <property type="match status" value="1"/>
</dbReference>
<dbReference type="EMBL" id="NVWI01000012">
    <property type="protein sequence ID" value="PCJ39810.1"/>
    <property type="molecule type" value="Genomic_DNA"/>
</dbReference>
<dbReference type="InterPro" id="IPR036663">
    <property type="entry name" value="Fumarylacetoacetase_C_sf"/>
</dbReference>
<feature type="domain" description="Fumarylacetoacetase-like C-terminal" evidence="1">
    <location>
        <begin position="81"/>
        <end position="319"/>
    </location>
</feature>
<accession>A0A2A5C8L9</accession>
<evidence type="ECO:0000313" key="3">
    <source>
        <dbReference type="EMBL" id="PCJ39810.1"/>
    </source>
</evidence>
<name>A0A2A5C8L9_9GAMM</name>
<feature type="domain" description="Fumarylacetoacetase N-terminal" evidence="2">
    <location>
        <begin position="1"/>
        <end position="75"/>
    </location>
</feature>
<dbReference type="InterPro" id="IPR041072">
    <property type="entry name" value="FAA_hydro_N"/>
</dbReference>
<sequence>MKLATLAEGGADGTLVLISKDGERYLKAANVAKTLQFAIDNWATLESDLLGLSQRLEQGEGEEVADITFVAPLPRAWQWLDASAFRSHGELMEKVFGIDPVPQTKPLMYQGVSDKFYGPTEDVYFPTEEDDIDFEGEFGIIVDETPMGVSPEEAKQHIKLIVLINDWSLRKLAAPEMKTGFGWVQAKPACSMSPLAVTPDTLGDYWRDGRVQLNLSVEFNGETFGNAHGGAMGYGFHELVAHAAATRDLCAGTVIGSGTVSNENYREIGSSCIAERRGIELIDLGAPKTGFMRFGDSVRMSASLPDSADHFGVIEQKVVQRDI</sequence>
<proteinExistence type="predicted"/>
<dbReference type="AlphaFoldDB" id="A0A2A5C8L9"/>
<evidence type="ECO:0000259" key="1">
    <source>
        <dbReference type="Pfam" id="PF01557"/>
    </source>
</evidence>
<comment type="caution">
    <text evidence="3">The sequence shown here is derived from an EMBL/GenBank/DDBJ whole genome shotgun (WGS) entry which is preliminary data.</text>
</comment>